<keyword evidence="2" id="KW-0813">Transport</keyword>
<reference evidence="12 13" key="1">
    <citation type="submission" date="2018-08" db="EMBL/GenBank/DDBJ databases">
        <title>Murine metabolic-syndrome-specific gut microbial biobank.</title>
        <authorList>
            <person name="Liu C."/>
        </authorList>
    </citation>
    <scope>NUCLEOTIDE SEQUENCE [LARGE SCALE GENOMIC DNA]</scope>
    <source>
        <strain evidence="12 13">28</strain>
    </source>
</reference>
<keyword evidence="4 9" id="KW-0812">Transmembrane</keyword>
<dbReference type="PROSITE" id="PS00211">
    <property type="entry name" value="ABC_TRANSPORTER_1"/>
    <property type="match status" value="1"/>
</dbReference>
<evidence type="ECO:0000256" key="7">
    <source>
        <dbReference type="ARBA" id="ARBA00022989"/>
    </source>
</evidence>
<comment type="subcellular location">
    <subcellularLocation>
        <location evidence="1">Cell membrane</location>
        <topology evidence="1">Multi-pass membrane protein</topology>
    </subcellularLocation>
</comment>
<evidence type="ECO:0000313" key="12">
    <source>
        <dbReference type="EMBL" id="NBH61189.1"/>
    </source>
</evidence>
<dbReference type="InterPro" id="IPR003439">
    <property type="entry name" value="ABC_transporter-like_ATP-bd"/>
</dbReference>
<dbReference type="SMART" id="SM00382">
    <property type="entry name" value="AAA"/>
    <property type="match status" value="1"/>
</dbReference>
<dbReference type="InterPro" id="IPR039421">
    <property type="entry name" value="Type_1_exporter"/>
</dbReference>
<evidence type="ECO:0000259" key="11">
    <source>
        <dbReference type="PROSITE" id="PS50929"/>
    </source>
</evidence>
<evidence type="ECO:0000256" key="6">
    <source>
        <dbReference type="ARBA" id="ARBA00022840"/>
    </source>
</evidence>
<evidence type="ECO:0000256" key="2">
    <source>
        <dbReference type="ARBA" id="ARBA00022448"/>
    </source>
</evidence>
<evidence type="ECO:0000256" key="1">
    <source>
        <dbReference type="ARBA" id="ARBA00004651"/>
    </source>
</evidence>
<dbReference type="EMBL" id="QXWK01000010">
    <property type="protein sequence ID" value="NBH61189.1"/>
    <property type="molecule type" value="Genomic_DNA"/>
</dbReference>
<dbReference type="PANTHER" id="PTHR43394:SF1">
    <property type="entry name" value="ATP-BINDING CASSETTE SUB-FAMILY B MEMBER 10, MITOCHONDRIAL"/>
    <property type="match status" value="1"/>
</dbReference>
<dbReference type="InterPro" id="IPR036640">
    <property type="entry name" value="ABC1_TM_sf"/>
</dbReference>
<gene>
    <name evidence="12" type="ORF">D0435_05925</name>
</gene>
<dbReference type="PROSITE" id="PS50893">
    <property type="entry name" value="ABC_TRANSPORTER_2"/>
    <property type="match status" value="1"/>
</dbReference>
<feature type="transmembrane region" description="Helical" evidence="9">
    <location>
        <begin position="285"/>
        <end position="305"/>
    </location>
</feature>
<dbReference type="InterPro" id="IPR027417">
    <property type="entry name" value="P-loop_NTPase"/>
</dbReference>
<keyword evidence="3" id="KW-1003">Cell membrane</keyword>
<evidence type="ECO:0000256" key="9">
    <source>
        <dbReference type="SAM" id="Phobius"/>
    </source>
</evidence>
<dbReference type="GO" id="GO:0005886">
    <property type="term" value="C:plasma membrane"/>
    <property type="evidence" value="ECO:0007669"/>
    <property type="project" value="UniProtKB-SubCell"/>
</dbReference>
<feature type="domain" description="ABC transmembrane type-1" evidence="11">
    <location>
        <begin position="31"/>
        <end position="313"/>
    </location>
</feature>
<keyword evidence="5" id="KW-0547">Nucleotide-binding</keyword>
<dbReference type="PROSITE" id="PS50929">
    <property type="entry name" value="ABC_TM1F"/>
    <property type="match status" value="1"/>
</dbReference>
<dbReference type="Gene3D" id="3.40.50.300">
    <property type="entry name" value="P-loop containing nucleotide triphosphate hydrolases"/>
    <property type="match status" value="1"/>
</dbReference>
<organism evidence="12 13">
    <name type="scientific">Anaerotruncus colihominis</name>
    <dbReference type="NCBI Taxonomy" id="169435"/>
    <lineage>
        <taxon>Bacteria</taxon>
        <taxon>Bacillati</taxon>
        <taxon>Bacillota</taxon>
        <taxon>Clostridia</taxon>
        <taxon>Eubacteriales</taxon>
        <taxon>Oscillospiraceae</taxon>
        <taxon>Anaerotruncus</taxon>
    </lineage>
</organism>
<evidence type="ECO:0000313" key="13">
    <source>
        <dbReference type="Proteomes" id="UP000446866"/>
    </source>
</evidence>
<dbReference type="GO" id="GO:0015421">
    <property type="term" value="F:ABC-type oligopeptide transporter activity"/>
    <property type="evidence" value="ECO:0007669"/>
    <property type="project" value="TreeGrafter"/>
</dbReference>
<feature type="transmembrane region" description="Helical" evidence="9">
    <location>
        <begin position="140"/>
        <end position="159"/>
    </location>
</feature>
<dbReference type="FunFam" id="3.40.50.300:FF:000221">
    <property type="entry name" value="Multidrug ABC transporter ATP-binding protein"/>
    <property type="match status" value="1"/>
</dbReference>
<feature type="domain" description="ABC transporter" evidence="10">
    <location>
        <begin position="347"/>
        <end position="582"/>
    </location>
</feature>
<evidence type="ECO:0000259" key="10">
    <source>
        <dbReference type="PROSITE" id="PS50893"/>
    </source>
</evidence>
<dbReference type="InterPro" id="IPR011527">
    <property type="entry name" value="ABC1_TM_dom"/>
</dbReference>
<evidence type="ECO:0000256" key="4">
    <source>
        <dbReference type="ARBA" id="ARBA00022692"/>
    </source>
</evidence>
<dbReference type="Pfam" id="PF00664">
    <property type="entry name" value="ABC_membrane"/>
    <property type="match status" value="1"/>
</dbReference>
<feature type="transmembrane region" description="Helical" evidence="9">
    <location>
        <begin position="165"/>
        <end position="188"/>
    </location>
</feature>
<dbReference type="Gene3D" id="1.20.1560.10">
    <property type="entry name" value="ABC transporter type 1, transmembrane domain"/>
    <property type="match status" value="1"/>
</dbReference>
<keyword evidence="8 9" id="KW-0472">Membrane</keyword>
<dbReference type="GO" id="GO:0016887">
    <property type="term" value="F:ATP hydrolysis activity"/>
    <property type="evidence" value="ECO:0007669"/>
    <property type="project" value="InterPro"/>
</dbReference>
<dbReference type="InterPro" id="IPR017871">
    <property type="entry name" value="ABC_transporter-like_CS"/>
</dbReference>
<keyword evidence="7 9" id="KW-1133">Transmembrane helix</keyword>
<dbReference type="Pfam" id="PF00005">
    <property type="entry name" value="ABC_tran"/>
    <property type="match status" value="1"/>
</dbReference>
<dbReference type="PANTHER" id="PTHR43394">
    <property type="entry name" value="ATP-DEPENDENT PERMEASE MDL1, MITOCHONDRIAL"/>
    <property type="match status" value="1"/>
</dbReference>
<accession>A0A845QH20</accession>
<keyword evidence="6 12" id="KW-0067">ATP-binding</keyword>
<dbReference type="AlphaFoldDB" id="A0A845QH20"/>
<keyword evidence="13" id="KW-1185">Reference proteome</keyword>
<feature type="transmembrane region" description="Helical" evidence="9">
    <location>
        <begin position="67"/>
        <end position="87"/>
    </location>
</feature>
<evidence type="ECO:0000256" key="3">
    <source>
        <dbReference type="ARBA" id="ARBA00022475"/>
    </source>
</evidence>
<feature type="transmembrane region" description="Helical" evidence="9">
    <location>
        <begin position="26"/>
        <end position="55"/>
    </location>
</feature>
<dbReference type="GO" id="GO:0005524">
    <property type="term" value="F:ATP binding"/>
    <property type="evidence" value="ECO:0007669"/>
    <property type="project" value="UniProtKB-KW"/>
</dbReference>
<feature type="transmembrane region" description="Helical" evidence="9">
    <location>
        <begin position="256"/>
        <end position="279"/>
    </location>
</feature>
<dbReference type="RefSeq" id="WP_160201472.1">
    <property type="nucleotide sequence ID" value="NZ_QXWK01000010.1"/>
</dbReference>
<evidence type="ECO:0000256" key="5">
    <source>
        <dbReference type="ARBA" id="ARBA00022741"/>
    </source>
</evidence>
<sequence length="587" mass="65100">MQKYDRKTEKIRIKNAVRLSGKLKAYWARMVGAVIGGIGNQLSTVGLSVFGAYLVGLALESRLMEQFPEVLVVLIVIVAVKVFFYFMEMWLAHDVAFKVLADFRVMLFSAIERVSPAILLNMRSGQLASTLMSDVEILEWFFAHSFGSILVAVLVPLILLVCLGFIFWALPLILICFLVPVICIPVWMREKADLQGIKVREHLGEANAVTMEGVQGIKEILSLNYKNSYQKKNEFYMSRLYDSQLIYGKRLGTEGAFLQVVLGCSMICVAAVAAGLSASGQIDTAMYPLVVVLAGMVLGPVVEVCNTARNFGLIFAAADRVYRVLEAKPQVEDKGKDIDIKQLVPGIQFESASFRYRNDLDLAVEQISFSVNPGETVALVGPSGAGKSTCIQLILRYWDPESGNVSIGGCNLQDMTLENLRSLTSVVLQDVYLFRDTIRENIRLGKPEATDAEIENVAKMALAHDFILDMKNGYETIAGEGGAKLSGGQRQRIAIARAILQDAPILILDEAVSNLDTENEREIQESIRRFSKNKTTLIVAHRLSTIRSADRIVVLKEGHVVQNGTYEDLMAEEGFFRELISMQMEEE</sequence>
<dbReference type="SUPFAM" id="SSF90123">
    <property type="entry name" value="ABC transporter transmembrane region"/>
    <property type="match status" value="1"/>
</dbReference>
<comment type="caution">
    <text evidence="12">The sequence shown here is derived from an EMBL/GenBank/DDBJ whole genome shotgun (WGS) entry which is preliminary data.</text>
</comment>
<name>A0A845QH20_9FIRM</name>
<protein>
    <submittedName>
        <fullName evidence="12">ABC transporter ATP-binding protein</fullName>
    </submittedName>
</protein>
<dbReference type="InterPro" id="IPR003593">
    <property type="entry name" value="AAA+_ATPase"/>
</dbReference>
<dbReference type="SUPFAM" id="SSF52540">
    <property type="entry name" value="P-loop containing nucleoside triphosphate hydrolases"/>
    <property type="match status" value="1"/>
</dbReference>
<proteinExistence type="predicted"/>
<dbReference type="Proteomes" id="UP000446866">
    <property type="component" value="Unassembled WGS sequence"/>
</dbReference>
<evidence type="ECO:0000256" key="8">
    <source>
        <dbReference type="ARBA" id="ARBA00023136"/>
    </source>
</evidence>